<reference evidence="7" key="1">
    <citation type="submission" date="2023-04" db="EMBL/GenBank/DDBJ databases">
        <title>Phytophthora lilii NBRC 32176.</title>
        <authorList>
            <person name="Ichikawa N."/>
            <person name="Sato H."/>
            <person name="Tonouchi N."/>
        </authorList>
    </citation>
    <scope>NUCLEOTIDE SEQUENCE</scope>
    <source>
        <strain evidence="7">NBRC 32176</strain>
    </source>
</reference>
<feature type="compositionally biased region" description="Basic and acidic residues" evidence="6">
    <location>
        <begin position="66"/>
        <end position="75"/>
    </location>
</feature>
<dbReference type="InterPro" id="IPR019734">
    <property type="entry name" value="TPR_rpt"/>
</dbReference>
<dbReference type="GO" id="GO:0003341">
    <property type="term" value="P:cilium movement"/>
    <property type="evidence" value="ECO:0007669"/>
    <property type="project" value="TreeGrafter"/>
</dbReference>
<evidence type="ECO:0000256" key="4">
    <source>
        <dbReference type="ARBA" id="ARBA00022803"/>
    </source>
</evidence>
<dbReference type="Pfam" id="PF13181">
    <property type="entry name" value="TPR_8"/>
    <property type="match status" value="3"/>
</dbReference>
<evidence type="ECO:0000256" key="3">
    <source>
        <dbReference type="ARBA" id="ARBA00022737"/>
    </source>
</evidence>
<feature type="region of interest" description="Disordered" evidence="6">
    <location>
        <begin position="40"/>
        <end position="107"/>
    </location>
</feature>
<organism evidence="7 8">
    <name type="scientific">Phytophthora lilii</name>
    <dbReference type="NCBI Taxonomy" id="2077276"/>
    <lineage>
        <taxon>Eukaryota</taxon>
        <taxon>Sar</taxon>
        <taxon>Stramenopiles</taxon>
        <taxon>Oomycota</taxon>
        <taxon>Peronosporomycetes</taxon>
        <taxon>Peronosporales</taxon>
        <taxon>Peronosporaceae</taxon>
        <taxon>Phytophthora</taxon>
    </lineage>
</organism>
<keyword evidence="2" id="KW-0963">Cytoplasm</keyword>
<evidence type="ECO:0000313" key="7">
    <source>
        <dbReference type="EMBL" id="GMF21466.1"/>
    </source>
</evidence>
<sequence>MQYTIANSPVDDADPARYPTKYEDAKRRESVAMLAFGRMASKKRLGDSESRRQLENDASTRVAGPNEKRLVRETQQRPVRAQPMRGSGPSTPGTPNQVGWKDSTMASSVTSPAELQAKMKEDVCTQLLIDGYVQSFVDLFYLTHRNDTTSQQKSESSGTQQTNSNGGTDGAVVKASDFTVLELPEMEFLRDQLVAAEHCKRRGEIPDVMAAYDSLATYCSEKQDTKTMIFFYEKCLEIARLVKDQISEMRVLSQIGSGYHASGDLEQARQYLELCVAIAKVVYEHDDDEELRGDASSQLGKVYVDLASRHEQAKQFLEAIELYKLRLECAVKSHNPEAQAHAQFKIGSCYNALNEPANALPFLETNLAAARQSGDAEGEGNACAALATAYEKLGNQQLSIEFLNHYVNIATRAENTVNQADACARLGQIYTASQNFKRAREMHEKNYELVQAVAARSGDRLAQNISRVNVGAARANDKLDTLLALVKSDFHGLLAWKNTRAVPTTE</sequence>
<feature type="compositionally biased region" description="Polar residues" evidence="6">
    <location>
        <begin position="148"/>
        <end position="166"/>
    </location>
</feature>
<comment type="caution">
    <text evidence="7">The sequence shown here is derived from an EMBL/GenBank/DDBJ whole genome shotgun (WGS) entry which is preliminary data.</text>
</comment>
<evidence type="ECO:0000256" key="1">
    <source>
        <dbReference type="ARBA" id="ARBA00004496"/>
    </source>
</evidence>
<proteinExistence type="predicted"/>
<feature type="region of interest" description="Disordered" evidence="6">
    <location>
        <begin position="148"/>
        <end position="170"/>
    </location>
</feature>
<accession>A0A9W6TY67</accession>
<evidence type="ECO:0000256" key="2">
    <source>
        <dbReference type="ARBA" id="ARBA00022490"/>
    </source>
</evidence>
<dbReference type="GO" id="GO:0005737">
    <property type="term" value="C:cytoplasm"/>
    <property type="evidence" value="ECO:0007669"/>
    <property type="project" value="UniProtKB-SubCell"/>
</dbReference>
<keyword evidence="4" id="KW-0802">TPR repeat</keyword>
<dbReference type="GO" id="GO:0005929">
    <property type="term" value="C:cilium"/>
    <property type="evidence" value="ECO:0007669"/>
    <property type="project" value="TreeGrafter"/>
</dbReference>
<evidence type="ECO:0000256" key="5">
    <source>
        <dbReference type="ARBA" id="ARBA00040665"/>
    </source>
</evidence>
<evidence type="ECO:0000256" key="6">
    <source>
        <dbReference type="SAM" id="MobiDB-lite"/>
    </source>
</evidence>
<feature type="compositionally biased region" description="Basic and acidic residues" evidence="6">
    <location>
        <begin position="44"/>
        <end position="55"/>
    </location>
</feature>
<dbReference type="SUPFAM" id="SSF48452">
    <property type="entry name" value="TPR-like"/>
    <property type="match status" value="2"/>
</dbReference>
<comment type="subcellular location">
    <subcellularLocation>
        <location evidence="1">Cytoplasm</location>
    </subcellularLocation>
</comment>
<dbReference type="InterPro" id="IPR051476">
    <property type="entry name" value="Bac_ResReg_Asp_Phosphatase"/>
</dbReference>
<dbReference type="PANTHER" id="PTHR46630">
    <property type="entry name" value="TETRATRICOPEPTIDE REPEAT PROTEIN 29"/>
    <property type="match status" value="1"/>
</dbReference>
<protein>
    <recommendedName>
        <fullName evidence="5">Tetratricopeptide repeat protein 29</fullName>
    </recommendedName>
</protein>
<feature type="region of interest" description="Disordered" evidence="6">
    <location>
        <begin position="1"/>
        <end position="25"/>
    </location>
</feature>
<gene>
    <name evidence="7" type="ORF">Plil01_000847100</name>
</gene>
<dbReference type="AlphaFoldDB" id="A0A9W6TY67"/>
<dbReference type="EMBL" id="BSXW01000409">
    <property type="protein sequence ID" value="GMF21466.1"/>
    <property type="molecule type" value="Genomic_DNA"/>
</dbReference>
<dbReference type="PANTHER" id="PTHR46630:SF1">
    <property type="entry name" value="TETRATRICOPEPTIDE REPEAT PROTEIN 29"/>
    <property type="match status" value="1"/>
</dbReference>
<dbReference type="SMART" id="SM00028">
    <property type="entry name" value="TPR"/>
    <property type="match status" value="6"/>
</dbReference>
<evidence type="ECO:0000313" key="8">
    <source>
        <dbReference type="Proteomes" id="UP001165083"/>
    </source>
</evidence>
<keyword evidence="8" id="KW-1185">Reference proteome</keyword>
<dbReference type="InterPro" id="IPR011990">
    <property type="entry name" value="TPR-like_helical_dom_sf"/>
</dbReference>
<dbReference type="Proteomes" id="UP001165083">
    <property type="component" value="Unassembled WGS sequence"/>
</dbReference>
<dbReference type="OrthoDB" id="626167at2759"/>
<keyword evidence="3" id="KW-0677">Repeat</keyword>
<feature type="compositionally biased region" description="Polar residues" evidence="6">
    <location>
        <begin position="88"/>
        <end position="97"/>
    </location>
</feature>
<name>A0A9W6TY67_9STRA</name>
<dbReference type="Gene3D" id="1.25.40.10">
    <property type="entry name" value="Tetratricopeptide repeat domain"/>
    <property type="match status" value="1"/>
</dbReference>